<dbReference type="AlphaFoldDB" id="A0AAV4T3G5"/>
<organism evidence="1 2">
    <name type="scientific">Caerostris extrusa</name>
    <name type="common">Bark spider</name>
    <name type="synonym">Caerostris bankana</name>
    <dbReference type="NCBI Taxonomy" id="172846"/>
    <lineage>
        <taxon>Eukaryota</taxon>
        <taxon>Metazoa</taxon>
        <taxon>Ecdysozoa</taxon>
        <taxon>Arthropoda</taxon>
        <taxon>Chelicerata</taxon>
        <taxon>Arachnida</taxon>
        <taxon>Araneae</taxon>
        <taxon>Araneomorphae</taxon>
        <taxon>Entelegynae</taxon>
        <taxon>Araneoidea</taxon>
        <taxon>Araneidae</taxon>
        <taxon>Caerostris</taxon>
    </lineage>
</organism>
<protein>
    <submittedName>
        <fullName evidence="1">Uncharacterized protein</fullName>
    </submittedName>
</protein>
<comment type="caution">
    <text evidence="1">The sequence shown here is derived from an EMBL/GenBank/DDBJ whole genome shotgun (WGS) entry which is preliminary data.</text>
</comment>
<reference evidence="1 2" key="1">
    <citation type="submission" date="2021-06" db="EMBL/GenBank/DDBJ databases">
        <title>Caerostris extrusa draft genome.</title>
        <authorList>
            <person name="Kono N."/>
            <person name="Arakawa K."/>
        </authorList>
    </citation>
    <scope>NUCLEOTIDE SEQUENCE [LARGE SCALE GENOMIC DNA]</scope>
</reference>
<accession>A0AAV4T3G5</accession>
<evidence type="ECO:0000313" key="1">
    <source>
        <dbReference type="EMBL" id="GIY40274.1"/>
    </source>
</evidence>
<proteinExistence type="predicted"/>
<sequence length="109" mass="12585">MQRRPLPLLRVRIPPILHSKYSERRMAWNAVFSRLRNQFIAACHCRCTAVNILFGIYFHHILHEIPSLSHPVEGCEWGLGRGGAENILMSPRRVFGIFDTIANVFENCI</sequence>
<dbReference type="EMBL" id="BPLR01010592">
    <property type="protein sequence ID" value="GIY40274.1"/>
    <property type="molecule type" value="Genomic_DNA"/>
</dbReference>
<evidence type="ECO:0000313" key="2">
    <source>
        <dbReference type="Proteomes" id="UP001054945"/>
    </source>
</evidence>
<gene>
    <name evidence="1" type="ORF">CEXT_231501</name>
</gene>
<dbReference type="Proteomes" id="UP001054945">
    <property type="component" value="Unassembled WGS sequence"/>
</dbReference>
<name>A0AAV4T3G5_CAEEX</name>
<keyword evidence="2" id="KW-1185">Reference proteome</keyword>